<dbReference type="AlphaFoldDB" id="A0A8C2FB76"/>
<dbReference type="Gene3D" id="3.40.50.300">
    <property type="entry name" value="P-loop containing nucleotide triphosphate hydrolases"/>
    <property type="match status" value="2"/>
</dbReference>
<feature type="domain" description="DNA helicase Pif1-like DEAD-box helicase" evidence="2">
    <location>
        <begin position="3"/>
        <end position="124"/>
    </location>
</feature>
<reference evidence="4" key="1">
    <citation type="submission" date="2025-08" db="UniProtKB">
        <authorList>
            <consortium name="Ensembl"/>
        </authorList>
    </citation>
    <scope>IDENTIFICATION</scope>
</reference>
<organism evidence="4 5">
    <name type="scientific">Cyprinus carpio</name>
    <name type="common">Common carp</name>
    <dbReference type="NCBI Taxonomy" id="7962"/>
    <lineage>
        <taxon>Eukaryota</taxon>
        <taxon>Metazoa</taxon>
        <taxon>Chordata</taxon>
        <taxon>Craniata</taxon>
        <taxon>Vertebrata</taxon>
        <taxon>Euteleostomi</taxon>
        <taxon>Actinopterygii</taxon>
        <taxon>Neopterygii</taxon>
        <taxon>Teleostei</taxon>
        <taxon>Ostariophysi</taxon>
        <taxon>Cypriniformes</taxon>
        <taxon>Cyprinidae</taxon>
        <taxon>Cyprininae</taxon>
        <taxon>Cyprinus</taxon>
    </lineage>
</organism>
<keyword evidence="1" id="KW-0347">Helicase</keyword>
<dbReference type="GO" id="GO:0006281">
    <property type="term" value="P:DNA repair"/>
    <property type="evidence" value="ECO:0007669"/>
    <property type="project" value="UniProtKB-KW"/>
</dbReference>
<dbReference type="Pfam" id="PF21530">
    <property type="entry name" value="Pif1_2B_dom"/>
    <property type="match status" value="1"/>
</dbReference>
<keyword evidence="1" id="KW-0067">ATP-binding</keyword>
<dbReference type="InterPro" id="IPR049163">
    <property type="entry name" value="Pif1-like_2B_dom"/>
</dbReference>
<dbReference type="InterPro" id="IPR051055">
    <property type="entry name" value="PIF1_helicase"/>
</dbReference>
<comment type="similarity">
    <text evidence="1">Belongs to the helicase family.</text>
</comment>
<keyword evidence="1" id="KW-0234">DNA repair</keyword>
<dbReference type="PANTHER" id="PTHR47642">
    <property type="entry name" value="ATP-DEPENDENT DNA HELICASE"/>
    <property type="match status" value="1"/>
</dbReference>
<dbReference type="Proteomes" id="UP000694701">
    <property type="component" value="Unplaced"/>
</dbReference>
<dbReference type="GO" id="GO:0000723">
    <property type="term" value="P:telomere maintenance"/>
    <property type="evidence" value="ECO:0007669"/>
    <property type="project" value="InterPro"/>
</dbReference>
<dbReference type="GO" id="GO:0005524">
    <property type="term" value="F:ATP binding"/>
    <property type="evidence" value="ECO:0007669"/>
    <property type="project" value="UniProtKB-KW"/>
</dbReference>
<keyword evidence="1" id="KW-0378">Hydrolase</keyword>
<dbReference type="InterPro" id="IPR010285">
    <property type="entry name" value="DNA_helicase_pif1-like_DEAD"/>
</dbReference>
<feature type="domain" description="DNA helicase Pif1-like 2B" evidence="3">
    <location>
        <begin position="216"/>
        <end position="251"/>
    </location>
</feature>
<evidence type="ECO:0000259" key="2">
    <source>
        <dbReference type="Pfam" id="PF05970"/>
    </source>
</evidence>
<comment type="cofactor">
    <cofactor evidence="1">
        <name>Mg(2+)</name>
        <dbReference type="ChEBI" id="CHEBI:18420"/>
    </cofactor>
</comment>
<dbReference type="CDD" id="cd18809">
    <property type="entry name" value="SF1_C_RecD"/>
    <property type="match status" value="1"/>
</dbReference>
<accession>A0A8C2FB76</accession>
<name>A0A8C2FB76_CYPCA</name>
<dbReference type="Pfam" id="PF05970">
    <property type="entry name" value="PIF1"/>
    <property type="match status" value="1"/>
</dbReference>
<evidence type="ECO:0000313" key="4">
    <source>
        <dbReference type="Ensembl" id="ENSCCRP00020053532.1"/>
    </source>
</evidence>
<dbReference type="SUPFAM" id="SSF52540">
    <property type="entry name" value="P-loop containing nucleoside triphosphate hydrolases"/>
    <property type="match status" value="1"/>
</dbReference>
<keyword evidence="1" id="KW-0233">DNA recombination</keyword>
<sequence>MASTIHHTFSIGTDMKLPYTPLGEEKLNSLRAKFHGLQILIIDEISMVDHKLLSYIHGRLRQIKQTGDFSPFGNVCVIAVGDFFQLPPVKGKPLYTEVPGLGLWSNCFTVVELTQVVRQKDSKFAELLNRLRKRSKKSPLSKEDLEMLRKCDTGEDDFTPLHIFATNDEVHEHNLKQLINVCSEVETIEAEDFARSKKTGKVELIAGHHIKVYNTCLPAKLLLGINARVMLIKNIDVNDGLVNGVCGTVTHIVRTDKNKLPETVYIHFDDSHVGFKRRKQCLAEPAKLFNSTPIHVEEENACRNGGFRRQFPLKLAWACTVHKVQGLTVDCAVVSLKKVFAAGQAYVALSRVRNLSGLTFKDFNEKSIYCNENIFEAVQEMPCFVVHDE</sequence>
<dbReference type="GO" id="GO:0016787">
    <property type="term" value="F:hydrolase activity"/>
    <property type="evidence" value="ECO:0007669"/>
    <property type="project" value="UniProtKB-KW"/>
</dbReference>
<evidence type="ECO:0000256" key="1">
    <source>
        <dbReference type="RuleBase" id="RU363044"/>
    </source>
</evidence>
<dbReference type="PANTHER" id="PTHR47642:SF3">
    <property type="entry name" value="ATP-DEPENDENT DNA HELICASE"/>
    <property type="match status" value="1"/>
</dbReference>
<comment type="catalytic activity">
    <reaction evidence="1">
        <text>ATP + H2O = ADP + phosphate + H(+)</text>
        <dbReference type="Rhea" id="RHEA:13065"/>
        <dbReference type="ChEBI" id="CHEBI:15377"/>
        <dbReference type="ChEBI" id="CHEBI:15378"/>
        <dbReference type="ChEBI" id="CHEBI:30616"/>
        <dbReference type="ChEBI" id="CHEBI:43474"/>
        <dbReference type="ChEBI" id="CHEBI:456216"/>
        <dbReference type="EC" id="5.6.2.3"/>
    </reaction>
</comment>
<dbReference type="Ensembl" id="ENSCCRT00020058505.1">
    <property type="protein sequence ID" value="ENSCCRP00020053532.1"/>
    <property type="gene ID" value="ENSCCRG00020024143.1"/>
</dbReference>
<protein>
    <recommendedName>
        <fullName evidence="1">ATP-dependent DNA helicase</fullName>
        <ecNumber evidence="1">5.6.2.3</ecNumber>
    </recommendedName>
</protein>
<keyword evidence="1" id="KW-0547">Nucleotide-binding</keyword>
<keyword evidence="1" id="KW-0227">DNA damage</keyword>
<evidence type="ECO:0000313" key="5">
    <source>
        <dbReference type="Proteomes" id="UP000694701"/>
    </source>
</evidence>
<dbReference type="GO" id="GO:0006310">
    <property type="term" value="P:DNA recombination"/>
    <property type="evidence" value="ECO:0007669"/>
    <property type="project" value="UniProtKB-KW"/>
</dbReference>
<dbReference type="GO" id="GO:0043139">
    <property type="term" value="F:5'-3' DNA helicase activity"/>
    <property type="evidence" value="ECO:0007669"/>
    <property type="project" value="UniProtKB-EC"/>
</dbReference>
<proteinExistence type="inferred from homology"/>
<dbReference type="InterPro" id="IPR027417">
    <property type="entry name" value="P-loop_NTPase"/>
</dbReference>
<evidence type="ECO:0000259" key="3">
    <source>
        <dbReference type="Pfam" id="PF21530"/>
    </source>
</evidence>
<dbReference type="EC" id="5.6.2.3" evidence="1"/>